<evidence type="ECO:0000313" key="3">
    <source>
        <dbReference type="EMBL" id="KAF5093946.1"/>
    </source>
</evidence>
<dbReference type="PANTHER" id="PTHR11439:SF483">
    <property type="entry name" value="PEPTIDE SYNTHASE GLIP-LIKE, PUTATIVE (AFU_ORTHOLOGUE AFUA_3G12920)-RELATED"/>
    <property type="match status" value="1"/>
</dbReference>
<evidence type="ECO:0000259" key="2">
    <source>
        <dbReference type="Pfam" id="PF07727"/>
    </source>
</evidence>
<feature type="region of interest" description="Disordered" evidence="1">
    <location>
        <begin position="126"/>
        <end position="156"/>
    </location>
</feature>
<sequence length="538" mass="59086">MPDAPGSDGPSSGSGPSSLSESLGPEISLRGEEVMDDASDISDGYFPSDQELDDAPPSEKTPMSSSTVLDGPIGRYDDVSDDDMPLNIYQRQQPVATCTTVAVRNNEGSIQPISSVILPNPMAVNGVHTFDERDSDTDDTPSRSKPTTAPEDDIDLDPGVYHRSKLLLKNTPDIVLIAAPSLTFNQAMKSTEKDFWHDACVSDFWHDACVSEYNSLMENNTWVLVPKPAGRKIVGCKWVFKVKENTDGTIDKYKARLVAQGFSQSPGIDYQETFAPVVRYETVRFLFAVSAQLEFSVHHMDVTTAFLNGKLEERIYMRQPPGFEDQTNPDHVCLLKKSLYGLKQAPLCWNIAIFDVLTSLGFQRNESDYGLFSRGSGSNRVLIALYVDDLLISGADTTVVSQVKSKLSSKFKMKDLGLASHFLGMRVNQTGEGITLDLAKYITDILKCFSMENCKSAPTPLPSVNLSVFNESDPNVDSTLYRSIIGKLIYAANAARPDLATAVSFLSRYLQAPKEIHLKAAKHCLRYLAGTINLGITC</sequence>
<feature type="compositionally biased region" description="Low complexity" evidence="1">
    <location>
        <begin position="1"/>
        <end position="26"/>
    </location>
</feature>
<evidence type="ECO:0000256" key="1">
    <source>
        <dbReference type="SAM" id="MobiDB-lite"/>
    </source>
</evidence>
<dbReference type="Pfam" id="PF07727">
    <property type="entry name" value="RVT_2"/>
    <property type="match status" value="1"/>
</dbReference>
<accession>A0A9P5G1X5</accession>
<reference evidence="3" key="1">
    <citation type="journal article" date="2020" name="Front. Microbiol.">
        <title>Phenotypic and Genetic Characterization of the Cheese Ripening Yeast Geotrichum candidum.</title>
        <authorList>
            <person name="Perkins V."/>
            <person name="Vignola S."/>
            <person name="Lessard M.H."/>
            <person name="Plante P.L."/>
            <person name="Corbeil J."/>
            <person name="Dugat-Bony E."/>
            <person name="Frenette M."/>
            <person name="Labrie S."/>
        </authorList>
    </citation>
    <scope>NUCLEOTIDE SEQUENCE</scope>
    <source>
        <strain evidence="3">LMA-70</strain>
    </source>
</reference>
<evidence type="ECO:0000313" key="4">
    <source>
        <dbReference type="Proteomes" id="UP000750522"/>
    </source>
</evidence>
<reference evidence="3" key="2">
    <citation type="submission" date="2020-01" db="EMBL/GenBank/DDBJ databases">
        <authorList>
            <person name="Perkins V."/>
            <person name="Lessard M.-H."/>
            <person name="Dugat-Bony E."/>
            <person name="Frenette M."/>
            <person name="Labrie S."/>
        </authorList>
    </citation>
    <scope>NUCLEOTIDE SEQUENCE</scope>
    <source>
        <strain evidence="3">LMA-70</strain>
    </source>
</reference>
<feature type="region of interest" description="Disordered" evidence="1">
    <location>
        <begin position="1"/>
        <end position="81"/>
    </location>
</feature>
<dbReference type="Proteomes" id="UP000750522">
    <property type="component" value="Unassembled WGS sequence"/>
</dbReference>
<gene>
    <name evidence="3" type="ORF">DV451_005119</name>
</gene>
<comment type="caution">
    <text evidence="3">The sequence shown here is derived from an EMBL/GenBank/DDBJ whole genome shotgun (WGS) entry which is preliminary data.</text>
</comment>
<dbReference type="InterPro" id="IPR013103">
    <property type="entry name" value="RVT_2"/>
</dbReference>
<feature type="domain" description="Reverse transcriptase Ty1/copia-type" evidence="2">
    <location>
        <begin position="219"/>
        <end position="461"/>
    </location>
</feature>
<dbReference type="SUPFAM" id="SSF56672">
    <property type="entry name" value="DNA/RNA polymerases"/>
    <property type="match status" value="1"/>
</dbReference>
<proteinExistence type="predicted"/>
<dbReference type="PANTHER" id="PTHR11439">
    <property type="entry name" value="GAG-POL-RELATED RETROTRANSPOSON"/>
    <property type="match status" value="1"/>
</dbReference>
<protein>
    <recommendedName>
        <fullName evidence="2">Reverse transcriptase Ty1/copia-type domain-containing protein</fullName>
    </recommendedName>
</protein>
<dbReference type="EMBL" id="QQZK01000218">
    <property type="protein sequence ID" value="KAF5093946.1"/>
    <property type="molecule type" value="Genomic_DNA"/>
</dbReference>
<dbReference type="AlphaFoldDB" id="A0A9P5G1X5"/>
<organism evidence="3 4">
    <name type="scientific">Geotrichum candidum</name>
    <name type="common">Oospora lactis</name>
    <name type="synonym">Dipodascus geotrichum</name>
    <dbReference type="NCBI Taxonomy" id="1173061"/>
    <lineage>
        <taxon>Eukaryota</taxon>
        <taxon>Fungi</taxon>
        <taxon>Dikarya</taxon>
        <taxon>Ascomycota</taxon>
        <taxon>Saccharomycotina</taxon>
        <taxon>Dipodascomycetes</taxon>
        <taxon>Dipodascales</taxon>
        <taxon>Dipodascaceae</taxon>
        <taxon>Geotrichum</taxon>
    </lineage>
</organism>
<name>A0A9P5G1X5_GEOCN</name>
<dbReference type="InterPro" id="IPR043502">
    <property type="entry name" value="DNA/RNA_pol_sf"/>
</dbReference>